<dbReference type="GO" id="GO:0016627">
    <property type="term" value="F:oxidoreductase activity, acting on the CH-CH group of donors"/>
    <property type="evidence" value="ECO:0007669"/>
    <property type="project" value="InterPro"/>
</dbReference>
<dbReference type="Gene3D" id="1.10.3140.10">
    <property type="entry name" value="4-hydroxybutyryl-coa dehydratase, domain 1"/>
    <property type="match status" value="1"/>
</dbReference>
<evidence type="ECO:0000313" key="2">
    <source>
        <dbReference type="EMBL" id="NYS79942.1"/>
    </source>
</evidence>
<organism evidence="2 3">
    <name type="scientific">Vreelandella glaciei</name>
    <dbReference type="NCBI Taxonomy" id="186761"/>
    <lineage>
        <taxon>Bacteria</taxon>
        <taxon>Pseudomonadati</taxon>
        <taxon>Pseudomonadota</taxon>
        <taxon>Gammaproteobacteria</taxon>
        <taxon>Oceanospirillales</taxon>
        <taxon>Halomonadaceae</taxon>
        <taxon>Vreelandella</taxon>
    </lineage>
</organism>
<dbReference type="RefSeq" id="WP_179917088.1">
    <property type="nucleotide sequence ID" value="NZ_JACCDE010000037.1"/>
</dbReference>
<proteinExistence type="predicted"/>
<dbReference type="AlphaFoldDB" id="A0A7Z0LWG7"/>
<dbReference type="SUPFAM" id="SSF56645">
    <property type="entry name" value="Acyl-CoA dehydrogenase NM domain-like"/>
    <property type="match status" value="1"/>
</dbReference>
<accession>A0A7Z0LWG7</accession>
<dbReference type="InterPro" id="IPR024674">
    <property type="entry name" value="HpaB/PvcC/4-BUDH_N"/>
</dbReference>
<name>A0A7Z0LWG7_9GAMM</name>
<dbReference type="Proteomes" id="UP000526892">
    <property type="component" value="Unassembled WGS sequence"/>
</dbReference>
<dbReference type="InterPro" id="IPR009100">
    <property type="entry name" value="AcylCoA_DH/oxidase_NM_dom_sf"/>
</dbReference>
<dbReference type="EMBL" id="JACCDE010000037">
    <property type="protein sequence ID" value="NYS79942.1"/>
    <property type="molecule type" value="Genomic_DNA"/>
</dbReference>
<gene>
    <name evidence="2" type="ORF">HZS80_19920</name>
</gene>
<evidence type="ECO:0000313" key="3">
    <source>
        <dbReference type="Proteomes" id="UP000526892"/>
    </source>
</evidence>
<comment type="caution">
    <text evidence="2">The sequence shown here is derived from an EMBL/GenBank/DDBJ whole genome shotgun (WGS) entry which is preliminary data.</text>
</comment>
<protein>
    <recommendedName>
        <fullName evidence="1">HpaB/PvcC/4-BUDH N-terminal domain-containing protein</fullName>
    </recommendedName>
</protein>
<keyword evidence="3" id="KW-1185">Reference proteome</keyword>
<dbReference type="Pfam" id="PF11794">
    <property type="entry name" value="HpaB_N"/>
    <property type="match status" value="1"/>
</dbReference>
<reference evidence="2 3" key="1">
    <citation type="journal article" date="2003" name="Extremophiles">
        <title>Halomonas glaciei sp. nov. isolated from fast ice of Adelie Land, Antarctica.</title>
        <authorList>
            <person name="Reddy G.S."/>
            <person name="Raghavan P.U."/>
            <person name="Sarita N.B."/>
            <person name="Prakash J.S."/>
            <person name="Nagesh N."/>
            <person name="Delille D."/>
            <person name="Shivaji S."/>
        </authorList>
    </citation>
    <scope>NUCLEOTIDE SEQUENCE [LARGE SCALE GENOMIC DNA]</scope>
    <source>
        <strain evidence="2 3">DD39</strain>
    </source>
</reference>
<sequence>MIRTVEHYREGIKDGRDIRIDGKRVKNVATHPAFKPIIDFNSCIFDTAH</sequence>
<evidence type="ECO:0000259" key="1">
    <source>
        <dbReference type="Pfam" id="PF11794"/>
    </source>
</evidence>
<feature type="domain" description="HpaB/PvcC/4-BUDH N-terminal" evidence="1">
    <location>
        <begin position="4"/>
        <end position="49"/>
    </location>
</feature>